<keyword evidence="6" id="KW-0067">ATP-binding</keyword>
<dbReference type="PANTHER" id="PTHR43289:SF6">
    <property type="entry name" value="SERINE_THREONINE-PROTEIN KINASE NEKL-3"/>
    <property type="match status" value="1"/>
</dbReference>
<accession>A0A941IS85</accession>
<dbReference type="GO" id="GO:0004674">
    <property type="term" value="F:protein serine/threonine kinase activity"/>
    <property type="evidence" value="ECO:0007669"/>
    <property type="project" value="UniProtKB-KW"/>
</dbReference>
<dbReference type="InterPro" id="IPR011009">
    <property type="entry name" value="Kinase-like_dom_sf"/>
</dbReference>
<dbReference type="InterPro" id="IPR014719">
    <property type="entry name" value="Ribosomal_bL12_C/ClpS-like"/>
</dbReference>
<dbReference type="Proteomes" id="UP000675781">
    <property type="component" value="Unassembled WGS sequence"/>
</dbReference>
<dbReference type="EC" id="2.7.11.1" evidence="1"/>
<reference evidence="10" key="1">
    <citation type="submission" date="2021-04" db="EMBL/GenBank/DDBJ databases">
        <title>Genome based classification of Actinospica acidithermotolerans sp. nov., an actinobacterium isolated from an Indonesian hot spring.</title>
        <authorList>
            <person name="Kusuma A.B."/>
            <person name="Putra K.E."/>
            <person name="Nafisah S."/>
            <person name="Loh J."/>
            <person name="Nouioui I."/>
            <person name="Goodfellow M."/>
        </authorList>
    </citation>
    <scope>NUCLEOTIDE SEQUENCE</scope>
    <source>
        <strain evidence="10">CSCA 57</strain>
    </source>
</reference>
<dbReference type="InterPro" id="IPR013823">
    <property type="entry name" value="Ribosomal_bL12_C"/>
</dbReference>
<proteinExistence type="predicted"/>
<keyword evidence="11" id="KW-1185">Reference proteome</keyword>
<evidence type="ECO:0000256" key="5">
    <source>
        <dbReference type="ARBA" id="ARBA00022777"/>
    </source>
</evidence>
<dbReference type="RefSeq" id="WP_212532674.1">
    <property type="nucleotide sequence ID" value="NZ_JAGSOG010000267.1"/>
</dbReference>
<dbReference type="GO" id="GO:0006412">
    <property type="term" value="P:translation"/>
    <property type="evidence" value="ECO:0007669"/>
    <property type="project" value="InterPro"/>
</dbReference>
<keyword evidence="2" id="KW-0723">Serine/threonine-protein kinase</keyword>
<dbReference type="InterPro" id="IPR000206">
    <property type="entry name" value="Ribosomal_bL12"/>
</dbReference>
<evidence type="ECO:0000313" key="11">
    <source>
        <dbReference type="Proteomes" id="UP000675781"/>
    </source>
</evidence>
<evidence type="ECO:0000256" key="2">
    <source>
        <dbReference type="ARBA" id="ARBA00022527"/>
    </source>
</evidence>
<evidence type="ECO:0000259" key="9">
    <source>
        <dbReference type="PROSITE" id="PS50011"/>
    </source>
</evidence>
<keyword evidence="5" id="KW-0418">Kinase</keyword>
<keyword evidence="7 10" id="KW-0689">Ribosomal protein</keyword>
<evidence type="ECO:0000256" key="8">
    <source>
        <dbReference type="ARBA" id="ARBA00023274"/>
    </source>
</evidence>
<feature type="domain" description="Protein kinase" evidence="9">
    <location>
        <begin position="10"/>
        <end position="276"/>
    </location>
</feature>
<dbReference type="CDD" id="cd14014">
    <property type="entry name" value="STKc_PknB_like"/>
    <property type="match status" value="1"/>
</dbReference>
<dbReference type="Gene3D" id="3.30.1390.10">
    <property type="match status" value="2"/>
</dbReference>
<keyword evidence="8" id="KW-0687">Ribonucleoprotein</keyword>
<dbReference type="Gene3D" id="3.30.200.20">
    <property type="entry name" value="Phosphorylase Kinase, domain 1"/>
    <property type="match status" value="1"/>
</dbReference>
<name>A0A941IS85_9ACTN</name>
<dbReference type="Pfam" id="PF00069">
    <property type="entry name" value="Pkinase"/>
    <property type="match status" value="1"/>
</dbReference>
<dbReference type="Gene3D" id="1.10.510.10">
    <property type="entry name" value="Transferase(Phosphotransferase) domain 1"/>
    <property type="match status" value="1"/>
</dbReference>
<keyword evidence="4" id="KW-0547">Nucleotide-binding</keyword>
<protein>
    <recommendedName>
        <fullName evidence="1">non-specific serine/threonine protein kinase</fullName>
        <ecNumber evidence="1">2.7.11.1</ecNumber>
    </recommendedName>
</protein>
<evidence type="ECO:0000256" key="6">
    <source>
        <dbReference type="ARBA" id="ARBA00022840"/>
    </source>
</evidence>
<evidence type="ECO:0000313" key="10">
    <source>
        <dbReference type="EMBL" id="MBR7838214.1"/>
    </source>
</evidence>
<comment type="caution">
    <text evidence="10">The sequence shown here is derived from an EMBL/GenBank/DDBJ whole genome shotgun (WGS) entry which is preliminary data.</text>
</comment>
<keyword evidence="3" id="KW-0808">Transferase</keyword>
<sequence length="448" mass="47435">MAQQLIGGRYRLLDLIATGGFGEVWRARDERLRALVAIKRIRIGSYVSAAERAELIARAEREARHAAALRQEPNVVAVYDVVTEDGLPWVVMRLVEGGSLAEELRRRTRLEPERAFEIALGVLAALGAAHRNGIVHRDVKPANIMLAADGQVLLADFGIAKHRDDTSLTSTGMVVGSIEYMAPERFGAAPNADGPAGDLFSLGATLFETVEGISPFRRTSVTATMAAVAFEPHPPLRHAGPLAALIQRLLVKNPAERPGVGEAIRILRGLSAQPTVVAEQQWESIDVGVAAGGDDEYDVILESAGTKKIQVIKVIRELTPLGLKESKNLVDAAPKLVLAAVDTRVATRAVAALNAVGATASLRPAGRAWGLDPRTSVDVVLETAGSKKIQVIMVIRELTSLGLKEAKDLADGAPRLVLEGVAPNVAAGAVSALQAVGATVSVRTGRRG</sequence>
<dbReference type="InterPro" id="IPR000719">
    <property type="entry name" value="Prot_kinase_dom"/>
</dbReference>
<dbReference type="SUPFAM" id="SSF54736">
    <property type="entry name" value="ClpS-like"/>
    <property type="match status" value="2"/>
</dbReference>
<dbReference type="GO" id="GO:0003735">
    <property type="term" value="F:structural constituent of ribosome"/>
    <property type="evidence" value="ECO:0007669"/>
    <property type="project" value="InterPro"/>
</dbReference>
<gene>
    <name evidence="10" type="ORF">KDL01_33385</name>
</gene>
<dbReference type="EMBL" id="JAGSOG010000267">
    <property type="protein sequence ID" value="MBR7838214.1"/>
    <property type="molecule type" value="Genomic_DNA"/>
</dbReference>
<dbReference type="Pfam" id="PF00542">
    <property type="entry name" value="Ribosomal_L12"/>
    <property type="match status" value="2"/>
</dbReference>
<evidence type="ECO:0000256" key="7">
    <source>
        <dbReference type="ARBA" id="ARBA00022980"/>
    </source>
</evidence>
<dbReference type="SMART" id="SM00220">
    <property type="entry name" value="S_TKc"/>
    <property type="match status" value="1"/>
</dbReference>
<dbReference type="AlphaFoldDB" id="A0A941IS85"/>
<evidence type="ECO:0000256" key="3">
    <source>
        <dbReference type="ARBA" id="ARBA00022679"/>
    </source>
</evidence>
<dbReference type="SUPFAM" id="SSF56112">
    <property type="entry name" value="Protein kinase-like (PK-like)"/>
    <property type="match status" value="1"/>
</dbReference>
<dbReference type="InterPro" id="IPR008271">
    <property type="entry name" value="Ser/Thr_kinase_AS"/>
</dbReference>
<evidence type="ECO:0000256" key="4">
    <source>
        <dbReference type="ARBA" id="ARBA00022741"/>
    </source>
</evidence>
<dbReference type="PROSITE" id="PS00108">
    <property type="entry name" value="PROTEIN_KINASE_ST"/>
    <property type="match status" value="1"/>
</dbReference>
<organism evidence="10 11">
    <name type="scientific">Actinospica durhamensis</name>
    <dbReference type="NCBI Taxonomy" id="1508375"/>
    <lineage>
        <taxon>Bacteria</taxon>
        <taxon>Bacillati</taxon>
        <taxon>Actinomycetota</taxon>
        <taxon>Actinomycetes</taxon>
        <taxon>Catenulisporales</taxon>
        <taxon>Actinospicaceae</taxon>
        <taxon>Actinospica</taxon>
    </lineage>
</organism>
<dbReference type="PANTHER" id="PTHR43289">
    <property type="entry name" value="MITOGEN-ACTIVATED PROTEIN KINASE KINASE KINASE 20-RELATED"/>
    <property type="match status" value="1"/>
</dbReference>
<dbReference type="PROSITE" id="PS50011">
    <property type="entry name" value="PROTEIN_KINASE_DOM"/>
    <property type="match status" value="1"/>
</dbReference>
<dbReference type="CDD" id="cd00387">
    <property type="entry name" value="Ribosomal_L7_L12"/>
    <property type="match status" value="1"/>
</dbReference>
<dbReference type="GO" id="GO:0005524">
    <property type="term" value="F:ATP binding"/>
    <property type="evidence" value="ECO:0007669"/>
    <property type="project" value="UniProtKB-KW"/>
</dbReference>
<evidence type="ECO:0000256" key="1">
    <source>
        <dbReference type="ARBA" id="ARBA00012513"/>
    </source>
</evidence>
<dbReference type="GO" id="GO:0005840">
    <property type="term" value="C:ribosome"/>
    <property type="evidence" value="ECO:0007669"/>
    <property type="project" value="UniProtKB-KW"/>
</dbReference>
<dbReference type="GO" id="GO:1990904">
    <property type="term" value="C:ribonucleoprotein complex"/>
    <property type="evidence" value="ECO:0007669"/>
    <property type="project" value="UniProtKB-KW"/>
</dbReference>